<accession>A0ACB5T5H7</accession>
<gene>
    <name evidence="1" type="ORF">Amon02_000497800</name>
</gene>
<organism evidence="1 2">
    <name type="scientific">Ambrosiozyma monospora</name>
    <name type="common">Yeast</name>
    <name type="synonym">Endomycopsis monosporus</name>
    <dbReference type="NCBI Taxonomy" id="43982"/>
    <lineage>
        <taxon>Eukaryota</taxon>
        <taxon>Fungi</taxon>
        <taxon>Dikarya</taxon>
        <taxon>Ascomycota</taxon>
        <taxon>Saccharomycotina</taxon>
        <taxon>Pichiomycetes</taxon>
        <taxon>Pichiales</taxon>
        <taxon>Pichiaceae</taxon>
        <taxon>Ambrosiozyma</taxon>
    </lineage>
</organism>
<name>A0ACB5T5H7_AMBMO</name>
<dbReference type="Proteomes" id="UP001165064">
    <property type="component" value="Unassembled WGS sequence"/>
</dbReference>
<evidence type="ECO:0000313" key="1">
    <source>
        <dbReference type="EMBL" id="GME81496.1"/>
    </source>
</evidence>
<protein>
    <submittedName>
        <fullName evidence="1">Unnamed protein product</fullName>
    </submittedName>
</protein>
<comment type="caution">
    <text evidence="1">The sequence shown here is derived from an EMBL/GenBank/DDBJ whole genome shotgun (WGS) entry which is preliminary data.</text>
</comment>
<dbReference type="EMBL" id="BSXS01003546">
    <property type="protein sequence ID" value="GME81496.1"/>
    <property type="molecule type" value="Genomic_DNA"/>
</dbReference>
<proteinExistence type="predicted"/>
<sequence length="285" mass="32257">MKALQKLFTILLAFIISTTIASSIPVTEVYDSNFEDTVFGTPGKKYSFVLFYSPFCQHCKDLEPHFNPLAELYQDTKLQIFKINAIENKSIAKKYGLVGFPVMKLFDAADGQQVGFFKGIKTTAKIVDYLQEATGVKPNYPPKSVVDVTPDNIQQEIYDKLDHDVALAFYSPSDDLWDLDNYHSFYQRIAKYYEDAVQDGTIFAAVDVSKPESQSLMEYFNVAKTPTLFVFPKGRENNLDEVFKLDHDVGPEEIVSVLMESDVGQVAVNLPKEDALNKLLKNREL</sequence>
<reference evidence="1" key="1">
    <citation type="submission" date="2023-04" db="EMBL/GenBank/DDBJ databases">
        <title>Ambrosiozyma monospora NBRC 10751.</title>
        <authorList>
            <person name="Ichikawa N."/>
            <person name="Sato H."/>
            <person name="Tonouchi N."/>
        </authorList>
    </citation>
    <scope>NUCLEOTIDE SEQUENCE</scope>
    <source>
        <strain evidence="1">NBRC 10751</strain>
    </source>
</reference>
<evidence type="ECO:0000313" key="2">
    <source>
        <dbReference type="Proteomes" id="UP001165064"/>
    </source>
</evidence>
<keyword evidence="2" id="KW-1185">Reference proteome</keyword>